<evidence type="ECO:0000313" key="2">
    <source>
        <dbReference type="EMBL" id="RFC54206.1"/>
    </source>
</evidence>
<accession>A0A3E1EXC1</accession>
<name>A0A3E1EXC1_9FLAO</name>
<keyword evidence="3" id="KW-1185">Reference proteome</keyword>
<proteinExistence type="predicted"/>
<organism evidence="2 3">
    <name type="scientific">Brumimicrobium aurantiacum</name>
    <dbReference type="NCBI Taxonomy" id="1737063"/>
    <lineage>
        <taxon>Bacteria</taxon>
        <taxon>Pseudomonadati</taxon>
        <taxon>Bacteroidota</taxon>
        <taxon>Flavobacteriia</taxon>
        <taxon>Flavobacteriales</taxon>
        <taxon>Crocinitomicaceae</taxon>
        <taxon>Brumimicrobium</taxon>
    </lineage>
</organism>
<dbReference type="Proteomes" id="UP000257127">
    <property type="component" value="Unassembled WGS sequence"/>
</dbReference>
<evidence type="ECO:0000259" key="1">
    <source>
        <dbReference type="Pfam" id="PF01323"/>
    </source>
</evidence>
<dbReference type="SUPFAM" id="SSF52833">
    <property type="entry name" value="Thioredoxin-like"/>
    <property type="match status" value="1"/>
</dbReference>
<dbReference type="EMBL" id="QURB01000005">
    <property type="protein sequence ID" value="RFC54206.1"/>
    <property type="molecule type" value="Genomic_DNA"/>
</dbReference>
<dbReference type="InterPro" id="IPR036249">
    <property type="entry name" value="Thioredoxin-like_sf"/>
</dbReference>
<comment type="caution">
    <text evidence="2">The sequence shown here is derived from an EMBL/GenBank/DDBJ whole genome shotgun (WGS) entry which is preliminary data.</text>
</comment>
<dbReference type="OrthoDB" id="9799122at2"/>
<dbReference type="Gene3D" id="3.40.30.10">
    <property type="entry name" value="Glutaredoxin"/>
    <property type="match status" value="1"/>
</dbReference>
<evidence type="ECO:0000313" key="3">
    <source>
        <dbReference type="Proteomes" id="UP000257127"/>
    </source>
</evidence>
<dbReference type="AlphaFoldDB" id="A0A3E1EXC1"/>
<dbReference type="InterPro" id="IPR001853">
    <property type="entry name" value="DSBA-like_thioredoxin_dom"/>
</dbReference>
<dbReference type="Pfam" id="PF01323">
    <property type="entry name" value="DSBA"/>
    <property type="match status" value="1"/>
</dbReference>
<dbReference type="RefSeq" id="WP_116881046.1">
    <property type="nucleotide sequence ID" value="NZ_QURB01000005.1"/>
</dbReference>
<reference evidence="2 3" key="1">
    <citation type="submission" date="2018-08" db="EMBL/GenBank/DDBJ databases">
        <title>The draft genome squence of Brumimicrobium sp. N62.</title>
        <authorList>
            <person name="Du Z.-J."/>
            <person name="Luo H.-R."/>
        </authorList>
    </citation>
    <scope>NUCLEOTIDE SEQUENCE [LARGE SCALE GENOMIC DNA]</scope>
    <source>
        <strain evidence="2 3">N62</strain>
    </source>
</reference>
<gene>
    <name evidence="2" type="ORF">DXU93_09475</name>
</gene>
<dbReference type="GO" id="GO:0016491">
    <property type="term" value="F:oxidoreductase activity"/>
    <property type="evidence" value="ECO:0007669"/>
    <property type="project" value="InterPro"/>
</dbReference>
<dbReference type="CDD" id="cd03024">
    <property type="entry name" value="DsbA_FrnE"/>
    <property type="match status" value="1"/>
</dbReference>
<protein>
    <submittedName>
        <fullName evidence="2">DsbA family oxidoreductase</fullName>
    </submittedName>
</protein>
<dbReference type="PANTHER" id="PTHR13887:SF41">
    <property type="entry name" value="THIOREDOXIN SUPERFAMILY PROTEIN"/>
    <property type="match status" value="1"/>
</dbReference>
<sequence length="210" mass="23224">MKIEVWSDIRCPFCYIGKRRLEKAIEALGAENIDVEYKSFLLDPSIKTDETIDAKEHLAHSKGISDDEVTKMFGHVTEMASGEGLKFNFDSSIVANSINAHRLLHLAKQEGKQAEMKEILLKAHFEDGKNIDDAPTLKALAEMAGLSKDKSTEVIESDAFTEEVKNDIQQARDIGVQGVPFFVAEGKYAVSGAQSVDVFKGFLEKAQEEA</sequence>
<feature type="domain" description="DSBA-like thioredoxin" evidence="1">
    <location>
        <begin position="3"/>
        <end position="203"/>
    </location>
</feature>
<dbReference type="PANTHER" id="PTHR13887">
    <property type="entry name" value="GLUTATHIONE S-TRANSFERASE KAPPA"/>
    <property type="match status" value="1"/>
</dbReference>